<dbReference type="InterPro" id="IPR001229">
    <property type="entry name" value="Jacalin-like_lectin_dom"/>
</dbReference>
<dbReference type="AlphaFoldDB" id="A0A5C7IGW6"/>
<proteinExistence type="inferred from homology"/>
<dbReference type="GO" id="GO:0030246">
    <property type="term" value="F:carbohydrate binding"/>
    <property type="evidence" value="ECO:0007669"/>
    <property type="project" value="UniProtKB-KW"/>
</dbReference>
<dbReference type="Gene3D" id="2.100.10.30">
    <property type="entry name" value="Jacalin-like lectin domain"/>
    <property type="match status" value="3"/>
</dbReference>
<evidence type="ECO:0000256" key="3">
    <source>
        <dbReference type="ARBA" id="ARBA00022737"/>
    </source>
</evidence>
<dbReference type="InterPro" id="IPR036404">
    <property type="entry name" value="Jacalin-like_lectin_dom_sf"/>
</dbReference>
<accession>A0A5C7IGW6</accession>
<keyword evidence="2" id="KW-0430">Lectin</keyword>
<dbReference type="InterPro" id="IPR033734">
    <property type="entry name" value="Jacalin-like_lectin_dom_plant"/>
</dbReference>
<evidence type="ECO:0000256" key="2">
    <source>
        <dbReference type="ARBA" id="ARBA00022734"/>
    </source>
</evidence>
<evidence type="ECO:0000313" key="6">
    <source>
        <dbReference type="Proteomes" id="UP000323000"/>
    </source>
</evidence>
<comment type="caution">
    <text evidence="5">The sequence shown here is derived from an EMBL/GenBank/DDBJ whole genome shotgun (WGS) entry which is preliminary data.</text>
</comment>
<name>A0A5C7IGW6_9ROSI</name>
<dbReference type="PANTHER" id="PTHR47293:SF66">
    <property type="entry name" value="JACALIN-RELATED LECTIN 11-RELATED"/>
    <property type="match status" value="1"/>
</dbReference>
<feature type="domain" description="Jacalin-type lectin" evidence="4">
    <location>
        <begin position="17"/>
        <end position="161"/>
    </location>
</feature>
<feature type="domain" description="Jacalin-type lectin" evidence="4">
    <location>
        <begin position="193"/>
        <end position="340"/>
    </location>
</feature>
<keyword evidence="3" id="KW-0677">Repeat</keyword>
<dbReference type="Pfam" id="PF01419">
    <property type="entry name" value="Jacalin"/>
    <property type="match status" value="3"/>
</dbReference>
<dbReference type="OrthoDB" id="4325201at2759"/>
<evidence type="ECO:0000313" key="5">
    <source>
        <dbReference type="EMBL" id="TXG68269.1"/>
    </source>
</evidence>
<evidence type="ECO:0000259" key="4">
    <source>
        <dbReference type="PROSITE" id="PS51752"/>
    </source>
</evidence>
<dbReference type="PANTHER" id="PTHR47293">
    <property type="entry name" value="JACALIN-RELATED LECTIN 3"/>
    <property type="match status" value="1"/>
</dbReference>
<dbReference type="EMBL" id="VAHF01000002">
    <property type="protein sequence ID" value="TXG68269.1"/>
    <property type="molecule type" value="Genomic_DNA"/>
</dbReference>
<keyword evidence="6" id="KW-1185">Reference proteome</keyword>
<dbReference type="FunFam" id="2.100.10.30:FF:000001">
    <property type="entry name" value="Jacalin-related lectin 33"/>
    <property type="match status" value="1"/>
</dbReference>
<dbReference type="CDD" id="cd09612">
    <property type="entry name" value="Jacalin"/>
    <property type="match status" value="1"/>
</dbReference>
<dbReference type="PROSITE" id="PS51752">
    <property type="entry name" value="JACALIN_LECTIN"/>
    <property type="match status" value="3"/>
</dbReference>
<sequence>MVEASYSFERSHDDIDAFQMGQWGDQRGKEWSYKPNGTITGIMVSCSQNNNINSLVFKGVDENGNVEYSDTIGWHYKSAFKVMPDWPEEYFTSLSGTYNPIDQYFHSLSFTTNRKKYEPFGNKSFGIPFEFPMNGRVIVGFYGRVIDDRYIFGGLGVYVKHSKHLFGPNSSQVIQQVVNSNNTKVGSFNQEECIKVGPWGWPRSSTDEEWSYMLKGGATTVIKIGFNGDYIKWISFKSSDEKSEVKHSVQNSNTTSDESHEAIKLNWPEEYLVSITGTLRAPMKDIESLCFYTNQTIYGPFGYMKLTGIPFRFYMKGGIIVGFHGRVGNYFDALGAYIMPFSEFENDAEFKVGPFGGQGGKEWIYKPNDAVTEITISHGWVIDSLSFKSVDKNGKAKYSNRYGGEGGDTSDLIQIDWPREYLTSISGTHHTFTKQHVIVSLCFQTNKKKYGPFGRTQGSPFDIPLKDRAIVGFHGRANTYIDAIGVYQKGPSS</sequence>
<organism evidence="5 6">
    <name type="scientific">Acer yangbiense</name>
    <dbReference type="NCBI Taxonomy" id="1000413"/>
    <lineage>
        <taxon>Eukaryota</taxon>
        <taxon>Viridiplantae</taxon>
        <taxon>Streptophyta</taxon>
        <taxon>Embryophyta</taxon>
        <taxon>Tracheophyta</taxon>
        <taxon>Spermatophyta</taxon>
        <taxon>Magnoliopsida</taxon>
        <taxon>eudicotyledons</taxon>
        <taxon>Gunneridae</taxon>
        <taxon>Pentapetalae</taxon>
        <taxon>rosids</taxon>
        <taxon>malvids</taxon>
        <taxon>Sapindales</taxon>
        <taxon>Sapindaceae</taxon>
        <taxon>Hippocastanoideae</taxon>
        <taxon>Acereae</taxon>
        <taxon>Acer</taxon>
    </lineage>
</organism>
<dbReference type="Proteomes" id="UP000323000">
    <property type="component" value="Chromosome 2"/>
</dbReference>
<dbReference type="SMART" id="SM00915">
    <property type="entry name" value="Jacalin"/>
    <property type="match status" value="3"/>
</dbReference>
<dbReference type="SUPFAM" id="SSF51101">
    <property type="entry name" value="Mannose-binding lectins"/>
    <property type="match status" value="3"/>
</dbReference>
<evidence type="ECO:0000256" key="1">
    <source>
        <dbReference type="ARBA" id="ARBA00006568"/>
    </source>
</evidence>
<feature type="domain" description="Jacalin-type lectin" evidence="4">
    <location>
        <begin position="349"/>
        <end position="490"/>
    </location>
</feature>
<protein>
    <recommendedName>
        <fullName evidence="4">Jacalin-type lectin domain-containing protein</fullName>
    </recommendedName>
</protein>
<comment type="similarity">
    <text evidence="1">Belongs to the jacalin lectin family.</text>
</comment>
<reference evidence="6" key="1">
    <citation type="journal article" date="2019" name="Gigascience">
        <title>De novo genome assembly of the endangered Acer yangbiense, a plant species with extremely small populations endemic to Yunnan Province, China.</title>
        <authorList>
            <person name="Yang J."/>
            <person name="Wariss H.M."/>
            <person name="Tao L."/>
            <person name="Zhang R."/>
            <person name="Yun Q."/>
            <person name="Hollingsworth P."/>
            <person name="Dao Z."/>
            <person name="Luo G."/>
            <person name="Guo H."/>
            <person name="Ma Y."/>
            <person name="Sun W."/>
        </authorList>
    </citation>
    <scope>NUCLEOTIDE SEQUENCE [LARGE SCALE GENOMIC DNA]</scope>
    <source>
        <strain evidence="6">cv. Malutang</strain>
    </source>
</reference>
<gene>
    <name evidence="5" type="ORF">EZV62_003204</name>
</gene>